<proteinExistence type="predicted"/>
<dbReference type="OrthoDB" id="9794601at2"/>
<accession>A0A348AG87</accession>
<dbReference type="GO" id="GO:0008107">
    <property type="term" value="F:galactoside 2-alpha-L-fucosyltransferase activity"/>
    <property type="evidence" value="ECO:0007669"/>
    <property type="project" value="InterPro"/>
</dbReference>
<gene>
    <name evidence="4" type="ORF">MAMMFC1_00733</name>
</gene>
<dbReference type="Gene3D" id="3.40.50.11350">
    <property type="match status" value="1"/>
</dbReference>
<dbReference type="GO" id="GO:0005975">
    <property type="term" value="P:carbohydrate metabolic process"/>
    <property type="evidence" value="ECO:0007669"/>
    <property type="project" value="InterPro"/>
</dbReference>
<keyword evidence="1" id="KW-0328">Glycosyltransferase</keyword>
<name>A0A348AG87_9FIRM</name>
<dbReference type="GO" id="GO:0016020">
    <property type="term" value="C:membrane"/>
    <property type="evidence" value="ECO:0007669"/>
    <property type="project" value="InterPro"/>
</dbReference>
<evidence type="ECO:0000256" key="2">
    <source>
        <dbReference type="ARBA" id="ARBA00022679"/>
    </source>
</evidence>
<dbReference type="InterPro" id="IPR002516">
    <property type="entry name" value="Glyco_trans_11"/>
</dbReference>
<evidence type="ECO:0000313" key="5">
    <source>
        <dbReference type="Proteomes" id="UP000276437"/>
    </source>
</evidence>
<evidence type="ECO:0000313" key="4">
    <source>
        <dbReference type="EMBL" id="BBB90085.1"/>
    </source>
</evidence>
<dbReference type="Gene3D" id="3.40.50.150">
    <property type="entry name" value="Vaccinia Virus protein VP39"/>
    <property type="match status" value="2"/>
</dbReference>
<dbReference type="NCBIfam" id="TIGR01444">
    <property type="entry name" value="fkbM_fam"/>
    <property type="match status" value="1"/>
</dbReference>
<evidence type="ECO:0000259" key="3">
    <source>
        <dbReference type="Pfam" id="PF05050"/>
    </source>
</evidence>
<dbReference type="KEGG" id="mana:MAMMFC1_00733"/>
<dbReference type="Proteomes" id="UP000276437">
    <property type="component" value="Chromosome"/>
</dbReference>
<organism evidence="4 5">
    <name type="scientific">Methylomusa anaerophila</name>
    <dbReference type="NCBI Taxonomy" id="1930071"/>
    <lineage>
        <taxon>Bacteria</taxon>
        <taxon>Bacillati</taxon>
        <taxon>Bacillota</taxon>
        <taxon>Negativicutes</taxon>
        <taxon>Selenomonadales</taxon>
        <taxon>Sporomusaceae</taxon>
        <taxon>Methylomusa</taxon>
    </lineage>
</organism>
<protein>
    <submittedName>
        <fullName evidence="4">Glycosyl transferase family 11</fullName>
    </submittedName>
</protein>
<dbReference type="SUPFAM" id="SSF53335">
    <property type="entry name" value="S-adenosyl-L-methionine-dependent methyltransferases"/>
    <property type="match status" value="2"/>
</dbReference>
<dbReference type="Pfam" id="PF01531">
    <property type="entry name" value="Glyco_transf_11"/>
    <property type="match status" value="1"/>
</dbReference>
<evidence type="ECO:0000256" key="1">
    <source>
        <dbReference type="ARBA" id="ARBA00022676"/>
    </source>
</evidence>
<sequence>MTGNISASSPIQPEEIWAINNFIFNRSVVFAVGGCRGDWLKQVVNNKDIKEIHAFEALATTYYQACAELWYLFPGGKLRLNNIALSDNEKPAGVEKTEEAHCRNRNSGEFSVYATTLDKYCSSRRIRHINFLKISAAGEEFNILRGAETMLSKGAIDFIQFEHGNTYADSGAKPEQAGEFLKKHQYQIFRLGSQDLEPADFRSETESSHYLVIHNRLIQYIFEQEKKLINLEALPAEYGILPRGVVHVGAHEGQKLRTYQGMGIYHTLMIEANPAVYDKLAAACNSLAGVVTKCCAVSDVDATVPLYCAAADQSSSLLPLKHYKEINSDIQELATLATMEVVAKKLDTLLAEANLQPQNYNILNIDSQGSGLKALRGAPELLKHIEAIKIRVYYDELYAGCGIIYDVDDFLAAYGFIRVDVSTPYHPLWGEALYLKKPGISMTTLGSQGRFGNQIFQYAFLKIYAQKHGLQAEVPQWIGSTIFDLKDARISRRYPQVRDNYKDRPSVPKENFAFETNNPLKNKDVCGYFQYHTKYYRPYQNYFRSLFKFTPEFKNVFSQALREVYQQGNTLVAIHLRRGKDIRTADPRWAYYAPTAWYLDWLQSFWHTLDKPVLYVASDDLQSVSQDFSGFNPLCVKQFQTEPAESEFLVDFYILMHADILAIANSTFGFAAAMLNQQGKIFFRSEQRKKMLIPFDPWNSEPLLWD</sequence>
<dbReference type="PANTHER" id="PTHR36973:SF4">
    <property type="entry name" value="NODULATION PROTEIN"/>
    <property type="match status" value="1"/>
</dbReference>
<keyword evidence="5" id="KW-1185">Reference proteome</keyword>
<dbReference type="RefSeq" id="WP_126306549.1">
    <property type="nucleotide sequence ID" value="NZ_AP018449.1"/>
</dbReference>
<dbReference type="Pfam" id="PF05050">
    <property type="entry name" value="Methyltransf_21"/>
    <property type="match status" value="2"/>
</dbReference>
<dbReference type="AlphaFoldDB" id="A0A348AG87"/>
<feature type="domain" description="Methyltransferase FkbM" evidence="3">
    <location>
        <begin position="101"/>
        <end position="187"/>
    </location>
</feature>
<dbReference type="InterPro" id="IPR029063">
    <property type="entry name" value="SAM-dependent_MTases_sf"/>
</dbReference>
<dbReference type="EMBL" id="AP018449">
    <property type="protein sequence ID" value="BBB90085.1"/>
    <property type="molecule type" value="Genomic_DNA"/>
</dbReference>
<keyword evidence="2 4" id="KW-0808">Transferase</keyword>
<dbReference type="CDD" id="cd11301">
    <property type="entry name" value="Fut1_Fut2_like"/>
    <property type="match status" value="1"/>
</dbReference>
<feature type="domain" description="Methyltransferase FkbM" evidence="3">
    <location>
        <begin position="247"/>
        <end position="417"/>
    </location>
</feature>
<dbReference type="InterPro" id="IPR053188">
    <property type="entry name" value="FkbM_Methyltransferase"/>
</dbReference>
<dbReference type="PANTHER" id="PTHR36973">
    <property type="entry name" value="SLL1456 PROTEIN-RELATED"/>
    <property type="match status" value="1"/>
</dbReference>
<reference evidence="4 5" key="1">
    <citation type="journal article" date="2018" name="Int. J. Syst. Evol. Microbiol.">
        <title>Methylomusa anaerophila gen. nov., sp. nov., an anaerobic methanol-utilizing bacterium isolated from a microbial fuel cell.</title>
        <authorList>
            <person name="Amano N."/>
            <person name="Yamamuro A."/>
            <person name="Miyahara M."/>
            <person name="Kouzuma A."/>
            <person name="Abe T."/>
            <person name="Watanabe K."/>
        </authorList>
    </citation>
    <scope>NUCLEOTIDE SEQUENCE [LARGE SCALE GENOMIC DNA]</scope>
    <source>
        <strain evidence="4 5">MMFC1</strain>
    </source>
</reference>
<dbReference type="InterPro" id="IPR006342">
    <property type="entry name" value="FkbM_mtfrase"/>
</dbReference>
<dbReference type="GO" id="GO:0008171">
    <property type="term" value="F:O-methyltransferase activity"/>
    <property type="evidence" value="ECO:0007669"/>
    <property type="project" value="TreeGrafter"/>
</dbReference>